<keyword evidence="2" id="KW-1185">Reference proteome</keyword>
<dbReference type="Proteomes" id="UP000037510">
    <property type="component" value="Unassembled WGS sequence"/>
</dbReference>
<dbReference type="PANTHER" id="PTHR12975">
    <property type="entry name" value="TRANSPORT PROTEIN TRAPP"/>
    <property type="match status" value="1"/>
</dbReference>
<name>A0A0L7L8N7_OPEBR</name>
<evidence type="ECO:0000313" key="1">
    <source>
        <dbReference type="EMBL" id="KOB71872.1"/>
    </source>
</evidence>
<feature type="non-terminal residue" evidence="1">
    <location>
        <position position="667"/>
    </location>
</feature>
<comment type="caution">
    <text evidence="1">The sequence shown here is derived from an EMBL/GenBank/DDBJ whole genome shotgun (WGS) entry which is preliminary data.</text>
</comment>
<reference evidence="1 2" key="1">
    <citation type="journal article" date="2015" name="Genome Biol. Evol.">
        <title>The genome of winter moth (Operophtera brumata) provides a genomic perspective on sexual dimorphism and phenology.</title>
        <authorList>
            <person name="Derks M.F."/>
            <person name="Smit S."/>
            <person name="Salis L."/>
            <person name="Schijlen E."/>
            <person name="Bossers A."/>
            <person name="Mateman C."/>
            <person name="Pijl A.S."/>
            <person name="de Ridder D."/>
            <person name="Groenen M.A."/>
            <person name="Visser M.E."/>
            <person name="Megens H.J."/>
        </authorList>
    </citation>
    <scope>NUCLEOTIDE SEQUENCE [LARGE SCALE GENOMIC DNA]</scope>
    <source>
        <strain evidence="1">WM2013NL</strain>
        <tissue evidence="1">Head and thorax</tissue>
    </source>
</reference>
<sequence>MARAGQTAQEFIKDSFSPIVAVLCSQKVENVVSKNNLTFTELLQPFTKMEAEGQLKEPGSSTCVIKNWKLIIRDVNWKPVQPTEARRQLNNAVLHNYNDKTIPMEFEGRKFDIPQLPYWFDAWRETYLEVQFPSDHEFTKHFLSCIIVGVAHDDNVIDSFNELNHKYSQLQNVAPPKLPKWFNSGTLKSYLLLHDASVISREKAEVTFEALKQTFGASNCFLLTINSKSASDPILNDLWAPYIKRTETNTHSFSGSSESVSVTSKLDLSMETHGSSLNMIDIDDINKFLQDYALKTLLPYVEKQISQLTEVNLPRKPNSRIARICSEILRLGWALDVSRTIIGRRHMPPKIQYTSDCPELQLRRLVRATLLSVLCLSSASLHGEAAKQLIRMTSEDSDLRSAMLLEQASLCFLAGPGSKAMCRKYAFHMVYGESGWRLATDHVQFALGRLASALRNGREALRWLAAPLHAAPAPARQHHQQQAAFLREYMLAHQTLPVLPLPFVEQRATCVLCVGPAPLSSPGRRAASSLSLADTSTPTDHKIWNRLEQMLLQVAQGSVPMIFKPTVDLYNDATDCDPLTKKNNVVSSRAHPNFDHPIESSQDLFSAEGSGIIVEIRYQFRLVNVGEEGNENGSGVTISGKLELLSGVKSTDRRLQIAVIPEAPCLQ</sequence>
<dbReference type="AlphaFoldDB" id="A0A0L7L8N7"/>
<organism evidence="1 2">
    <name type="scientific">Operophtera brumata</name>
    <name type="common">Winter moth</name>
    <name type="synonym">Phalaena brumata</name>
    <dbReference type="NCBI Taxonomy" id="104452"/>
    <lineage>
        <taxon>Eukaryota</taxon>
        <taxon>Metazoa</taxon>
        <taxon>Ecdysozoa</taxon>
        <taxon>Arthropoda</taxon>
        <taxon>Hexapoda</taxon>
        <taxon>Insecta</taxon>
        <taxon>Pterygota</taxon>
        <taxon>Neoptera</taxon>
        <taxon>Endopterygota</taxon>
        <taxon>Lepidoptera</taxon>
        <taxon>Glossata</taxon>
        <taxon>Ditrysia</taxon>
        <taxon>Geometroidea</taxon>
        <taxon>Geometridae</taxon>
        <taxon>Larentiinae</taxon>
        <taxon>Operophtera</taxon>
    </lineage>
</organism>
<evidence type="ECO:0000313" key="2">
    <source>
        <dbReference type="Proteomes" id="UP000037510"/>
    </source>
</evidence>
<dbReference type="PANTHER" id="PTHR12975:SF6">
    <property type="entry name" value="TRAFFICKING PROTEIN PARTICLE COMPLEX SUBUNIT 8"/>
    <property type="match status" value="1"/>
</dbReference>
<proteinExistence type="predicted"/>
<gene>
    <name evidence="1" type="ORF">OBRU01_13009</name>
</gene>
<dbReference type="GO" id="GO:1990072">
    <property type="term" value="C:TRAPPIII protein complex"/>
    <property type="evidence" value="ECO:0007669"/>
    <property type="project" value="TreeGrafter"/>
</dbReference>
<dbReference type="Pfam" id="PF12739">
    <property type="entry name" value="TRAPPC-Trs85"/>
    <property type="match status" value="1"/>
</dbReference>
<accession>A0A0L7L8N7</accession>
<dbReference type="STRING" id="104452.A0A0L7L8N7"/>
<dbReference type="InterPro" id="IPR024420">
    <property type="entry name" value="TRAPP_III_complex_Trs85"/>
</dbReference>
<dbReference type="EMBL" id="JTDY01002214">
    <property type="protein sequence ID" value="KOB71872.1"/>
    <property type="molecule type" value="Genomic_DNA"/>
</dbReference>
<protein>
    <submittedName>
        <fullName evidence="1">TRS85-like protein</fullName>
    </submittedName>
</protein>